<dbReference type="InterPro" id="IPR038770">
    <property type="entry name" value="Na+/solute_symporter_sf"/>
</dbReference>
<feature type="transmembrane region" description="Helical" evidence="11">
    <location>
        <begin position="175"/>
        <end position="192"/>
    </location>
</feature>
<evidence type="ECO:0000256" key="7">
    <source>
        <dbReference type="ARBA" id="ARBA00023053"/>
    </source>
</evidence>
<dbReference type="PANTHER" id="PTHR43562">
    <property type="entry name" value="NAPA-TYPE SODIUM/HYDROGEN ANTIPORTER"/>
    <property type="match status" value="1"/>
</dbReference>
<feature type="domain" description="Cation/H+ exchanger transmembrane" evidence="12">
    <location>
        <begin position="15"/>
        <end position="188"/>
    </location>
</feature>
<dbReference type="OrthoDB" id="9793589at2"/>
<keyword evidence="10" id="KW-0739">Sodium transport</keyword>
<keyword evidence="14" id="KW-1185">Reference proteome</keyword>
<name>A0A1C3Z4U7_9LACO</name>
<dbReference type="PANTHER" id="PTHR43562:SF3">
    <property type="entry name" value="SODIUM ION_PROTON EXCHANGER (EUROFUNG)"/>
    <property type="match status" value="1"/>
</dbReference>
<feature type="transmembrane region" description="Helical" evidence="11">
    <location>
        <begin position="146"/>
        <end position="169"/>
    </location>
</feature>
<evidence type="ECO:0000256" key="3">
    <source>
        <dbReference type="ARBA" id="ARBA00022448"/>
    </source>
</evidence>
<feature type="transmembrane region" description="Helical" evidence="11">
    <location>
        <begin position="61"/>
        <end position="79"/>
    </location>
</feature>
<feature type="transmembrane region" description="Helical" evidence="11">
    <location>
        <begin position="6"/>
        <end position="23"/>
    </location>
</feature>
<gene>
    <name evidence="13" type="ORF">GA0061074_101303</name>
</gene>
<keyword evidence="8" id="KW-0406">Ion transport</keyword>
<keyword evidence="3" id="KW-0813">Transport</keyword>
<dbReference type="EMBL" id="FMAO01000001">
    <property type="protein sequence ID" value="SCB77278.1"/>
    <property type="molecule type" value="Genomic_DNA"/>
</dbReference>
<reference evidence="14" key="1">
    <citation type="submission" date="2016-08" db="EMBL/GenBank/DDBJ databases">
        <authorList>
            <person name="Varghese N."/>
            <person name="Submissions Spin"/>
        </authorList>
    </citation>
    <scope>NUCLEOTIDE SEQUENCE [LARGE SCALE GENOMIC DNA]</scope>
    <source>
        <strain evidence="14">R-53094</strain>
    </source>
</reference>
<evidence type="ECO:0000256" key="2">
    <source>
        <dbReference type="ARBA" id="ARBA00005551"/>
    </source>
</evidence>
<evidence type="ECO:0000256" key="11">
    <source>
        <dbReference type="SAM" id="Phobius"/>
    </source>
</evidence>
<protein>
    <submittedName>
        <fullName evidence="13">Kef-type K+ transport system, membrane component KefB</fullName>
    </submittedName>
</protein>
<proteinExistence type="inferred from homology"/>
<feature type="transmembrane region" description="Helical" evidence="11">
    <location>
        <begin position="298"/>
        <end position="316"/>
    </location>
</feature>
<keyword evidence="5 11" id="KW-0812">Transmembrane</keyword>
<feature type="transmembrane region" description="Helical" evidence="11">
    <location>
        <begin position="204"/>
        <end position="227"/>
    </location>
</feature>
<keyword evidence="6 11" id="KW-1133">Transmembrane helix</keyword>
<keyword evidence="9 11" id="KW-0472">Membrane</keyword>
<evidence type="ECO:0000256" key="9">
    <source>
        <dbReference type="ARBA" id="ARBA00023136"/>
    </source>
</evidence>
<dbReference type="Pfam" id="PF00999">
    <property type="entry name" value="Na_H_Exchanger"/>
    <property type="match status" value="1"/>
</dbReference>
<feature type="transmembrane region" description="Helical" evidence="11">
    <location>
        <begin position="116"/>
        <end position="134"/>
    </location>
</feature>
<dbReference type="Proteomes" id="UP000199268">
    <property type="component" value="Unassembled WGS sequence"/>
</dbReference>
<feature type="transmembrane region" description="Helical" evidence="11">
    <location>
        <begin position="233"/>
        <end position="252"/>
    </location>
</feature>
<evidence type="ECO:0000256" key="4">
    <source>
        <dbReference type="ARBA" id="ARBA00022449"/>
    </source>
</evidence>
<comment type="subcellular location">
    <subcellularLocation>
        <location evidence="1">Membrane</location>
        <topology evidence="1">Multi-pass membrane protein</topology>
    </subcellularLocation>
</comment>
<dbReference type="GO" id="GO:0006814">
    <property type="term" value="P:sodium ion transport"/>
    <property type="evidence" value="ECO:0007669"/>
    <property type="project" value="UniProtKB-KW"/>
</dbReference>
<feature type="transmembrane region" description="Helical" evidence="11">
    <location>
        <begin position="91"/>
        <end position="110"/>
    </location>
</feature>
<dbReference type="AlphaFoldDB" id="A0A1C3Z4U7"/>
<evidence type="ECO:0000256" key="10">
    <source>
        <dbReference type="ARBA" id="ARBA00023201"/>
    </source>
</evidence>
<dbReference type="InterPro" id="IPR006153">
    <property type="entry name" value="Cation/H_exchanger_TM"/>
</dbReference>
<comment type="similarity">
    <text evidence="2">Belongs to the monovalent cation:proton antiporter 2 (CPA2) transporter (TC 2.A.37) family.</text>
</comment>
<dbReference type="GO" id="GO:1902600">
    <property type="term" value="P:proton transmembrane transport"/>
    <property type="evidence" value="ECO:0007669"/>
    <property type="project" value="InterPro"/>
</dbReference>
<evidence type="ECO:0000256" key="5">
    <source>
        <dbReference type="ARBA" id="ARBA00022692"/>
    </source>
</evidence>
<evidence type="ECO:0000256" key="1">
    <source>
        <dbReference type="ARBA" id="ARBA00004141"/>
    </source>
</evidence>
<sequence>MTLSLLGQLIILIIVTLIFGQISKKLGLAQVVGQLFAGIIIGPALLNWVVTGSVVESLSEIGVLLLMFTAGLATDMGQLKRHLKGASLTAIWGVIVPLVLFSVVAVILGYAFHIAVFWGIVFAATSISITISVLSESEQLGSQVGVVVLGAAVLDDIIALLLVGGYVLLFGGEGLGVSTLLPIIVFLIGAILNRITNVEKIEKIANVVGDWTLYPIFFGSIGLHISLTGLKDSWLLIIVLTILAVGTKYYGAQWGARLADLDKSSARAVGAGMISRGEMALVVAQIGLQANIIAENIFGDMVIVIIMSTIIAPLLLRPLLKHI</sequence>
<dbReference type="RefSeq" id="WP_092461334.1">
    <property type="nucleotide sequence ID" value="NZ_BJEE01000002.1"/>
</dbReference>
<feature type="transmembrane region" description="Helical" evidence="11">
    <location>
        <begin position="35"/>
        <end position="55"/>
    </location>
</feature>
<evidence type="ECO:0000256" key="6">
    <source>
        <dbReference type="ARBA" id="ARBA00022989"/>
    </source>
</evidence>
<dbReference type="STRING" id="1505725.GA0061074_101303"/>
<evidence type="ECO:0000313" key="14">
    <source>
        <dbReference type="Proteomes" id="UP000199268"/>
    </source>
</evidence>
<accession>A0A1C3Z4U7</accession>
<organism evidence="13 14">
    <name type="scientific">Weissella bombi</name>
    <dbReference type="NCBI Taxonomy" id="1505725"/>
    <lineage>
        <taxon>Bacteria</taxon>
        <taxon>Bacillati</taxon>
        <taxon>Bacillota</taxon>
        <taxon>Bacilli</taxon>
        <taxon>Lactobacillales</taxon>
        <taxon>Lactobacillaceae</taxon>
        <taxon>Weissella</taxon>
    </lineage>
</organism>
<dbReference type="Gene3D" id="1.20.1530.20">
    <property type="match status" value="1"/>
</dbReference>
<dbReference type="GO" id="GO:0016020">
    <property type="term" value="C:membrane"/>
    <property type="evidence" value="ECO:0007669"/>
    <property type="project" value="UniProtKB-SubCell"/>
</dbReference>
<keyword evidence="4" id="KW-0050">Antiport</keyword>
<keyword evidence="7" id="KW-0915">Sodium</keyword>
<dbReference type="GO" id="GO:0015297">
    <property type="term" value="F:antiporter activity"/>
    <property type="evidence" value="ECO:0007669"/>
    <property type="project" value="UniProtKB-KW"/>
</dbReference>
<evidence type="ECO:0000259" key="12">
    <source>
        <dbReference type="Pfam" id="PF00999"/>
    </source>
</evidence>
<evidence type="ECO:0000256" key="8">
    <source>
        <dbReference type="ARBA" id="ARBA00023065"/>
    </source>
</evidence>
<evidence type="ECO:0000313" key="13">
    <source>
        <dbReference type="EMBL" id="SCB77278.1"/>
    </source>
</evidence>